<evidence type="ECO:0000313" key="2">
    <source>
        <dbReference type="Proteomes" id="UP000053989"/>
    </source>
</evidence>
<dbReference type="InParanoid" id="A0A0C3A017"/>
<evidence type="ECO:0000313" key="1">
    <source>
        <dbReference type="EMBL" id="KIM58027.1"/>
    </source>
</evidence>
<dbReference type="HOGENOM" id="CLU_2334896_0_0_1"/>
<accession>A0A0C3A017</accession>
<name>A0A0C3A017_9AGAM</name>
<dbReference type="AlphaFoldDB" id="A0A0C3A017"/>
<organism evidence="1 2">
    <name type="scientific">Scleroderma citrinum Foug A</name>
    <dbReference type="NCBI Taxonomy" id="1036808"/>
    <lineage>
        <taxon>Eukaryota</taxon>
        <taxon>Fungi</taxon>
        <taxon>Dikarya</taxon>
        <taxon>Basidiomycota</taxon>
        <taxon>Agaricomycotina</taxon>
        <taxon>Agaricomycetes</taxon>
        <taxon>Agaricomycetidae</taxon>
        <taxon>Boletales</taxon>
        <taxon>Sclerodermatineae</taxon>
        <taxon>Sclerodermataceae</taxon>
        <taxon>Scleroderma</taxon>
    </lineage>
</organism>
<keyword evidence="2" id="KW-1185">Reference proteome</keyword>
<sequence>MAMGIPSIITTSVGTCQIEVRQVARKDGFHAPVRKTTLHTDEILMNQVVWGWVAGTRDWEGGEFCSCRRGDHIGEISLPSCGCHCNTLANQAGGLFGM</sequence>
<proteinExistence type="predicted"/>
<reference evidence="1 2" key="1">
    <citation type="submission" date="2014-04" db="EMBL/GenBank/DDBJ databases">
        <authorList>
            <consortium name="DOE Joint Genome Institute"/>
            <person name="Kuo A."/>
            <person name="Kohler A."/>
            <person name="Nagy L.G."/>
            <person name="Floudas D."/>
            <person name="Copeland A."/>
            <person name="Barry K.W."/>
            <person name="Cichocki N."/>
            <person name="Veneault-Fourrey C."/>
            <person name="LaButti K."/>
            <person name="Lindquist E.A."/>
            <person name="Lipzen A."/>
            <person name="Lundell T."/>
            <person name="Morin E."/>
            <person name="Murat C."/>
            <person name="Sun H."/>
            <person name="Tunlid A."/>
            <person name="Henrissat B."/>
            <person name="Grigoriev I.V."/>
            <person name="Hibbett D.S."/>
            <person name="Martin F."/>
            <person name="Nordberg H.P."/>
            <person name="Cantor M.N."/>
            <person name="Hua S.X."/>
        </authorList>
    </citation>
    <scope>NUCLEOTIDE SEQUENCE [LARGE SCALE GENOMIC DNA]</scope>
    <source>
        <strain evidence="1 2">Foug A</strain>
    </source>
</reference>
<dbReference type="EMBL" id="KN822092">
    <property type="protein sequence ID" value="KIM58027.1"/>
    <property type="molecule type" value="Genomic_DNA"/>
</dbReference>
<dbReference type="Proteomes" id="UP000053989">
    <property type="component" value="Unassembled WGS sequence"/>
</dbReference>
<protein>
    <submittedName>
        <fullName evidence="1">Uncharacterized protein</fullName>
    </submittedName>
</protein>
<gene>
    <name evidence="1" type="ORF">SCLCIDRAFT_1218956</name>
</gene>
<reference evidence="2" key="2">
    <citation type="submission" date="2015-01" db="EMBL/GenBank/DDBJ databases">
        <title>Evolutionary Origins and Diversification of the Mycorrhizal Mutualists.</title>
        <authorList>
            <consortium name="DOE Joint Genome Institute"/>
            <consortium name="Mycorrhizal Genomics Consortium"/>
            <person name="Kohler A."/>
            <person name="Kuo A."/>
            <person name="Nagy L.G."/>
            <person name="Floudas D."/>
            <person name="Copeland A."/>
            <person name="Barry K.W."/>
            <person name="Cichocki N."/>
            <person name="Veneault-Fourrey C."/>
            <person name="LaButti K."/>
            <person name="Lindquist E.A."/>
            <person name="Lipzen A."/>
            <person name="Lundell T."/>
            <person name="Morin E."/>
            <person name="Murat C."/>
            <person name="Riley R."/>
            <person name="Ohm R."/>
            <person name="Sun H."/>
            <person name="Tunlid A."/>
            <person name="Henrissat B."/>
            <person name="Grigoriev I.V."/>
            <person name="Hibbett D.S."/>
            <person name="Martin F."/>
        </authorList>
    </citation>
    <scope>NUCLEOTIDE SEQUENCE [LARGE SCALE GENOMIC DNA]</scope>
    <source>
        <strain evidence="2">Foug A</strain>
    </source>
</reference>